<gene>
    <name evidence="1" type="ORF">Pla52n_69470</name>
</gene>
<evidence type="ECO:0000313" key="1">
    <source>
        <dbReference type="EMBL" id="TWT87990.1"/>
    </source>
</evidence>
<evidence type="ECO:0000313" key="2">
    <source>
        <dbReference type="Proteomes" id="UP000320176"/>
    </source>
</evidence>
<comment type="caution">
    <text evidence="1">The sequence shown here is derived from an EMBL/GenBank/DDBJ whole genome shotgun (WGS) entry which is preliminary data.</text>
</comment>
<keyword evidence="2" id="KW-1185">Reference proteome</keyword>
<accession>A0A5C5ZLC1</accession>
<reference evidence="1 2" key="1">
    <citation type="submission" date="2019-02" db="EMBL/GenBank/DDBJ databases">
        <title>Deep-cultivation of Planctomycetes and their phenomic and genomic characterization uncovers novel biology.</title>
        <authorList>
            <person name="Wiegand S."/>
            <person name="Jogler M."/>
            <person name="Boedeker C."/>
            <person name="Pinto D."/>
            <person name="Vollmers J."/>
            <person name="Rivas-Marin E."/>
            <person name="Kohn T."/>
            <person name="Peeters S.H."/>
            <person name="Heuer A."/>
            <person name="Rast P."/>
            <person name="Oberbeckmann S."/>
            <person name="Bunk B."/>
            <person name="Jeske O."/>
            <person name="Meyerdierks A."/>
            <person name="Storesund J.E."/>
            <person name="Kallscheuer N."/>
            <person name="Luecker S."/>
            <person name="Lage O.M."/>
            <person name="Pohl T."/>
            <person name="Merkel B.J."/>
            <person name="Hornburger P."/>
            <person name="Mueller R.-W."/>
            <person name="Bruemmer F."/>
            <person name="Labrenz M."/>
            <person name="Spormann A.M."/>
            <person name="Op Den Camp H."/>
            <person name="Overmann J."/>
            <person name="Amann R."/>
            <person name="Jetten M.S.M."/>
            <person name="Mascher T."/>
            <person name="Medema M.H."/>
            <person name="Devos D.P."/>
            <person name="Kaster A.-K."/>
            <person name="Ovreas L."/>
            <person name="Rohde M."/>
            <person name="Galperin M.Y."/>
            <person name="Jogler C."/>
        </authorList>
    </citation>
    <scope>NUCLEOTIDE SEQUENCE [LARGE SCALE GENOMIC DNA]</scope>
    <source>
        <strain evidence="1 2">Pla52n</strain>
    </source>
</reference>
<name>A0A5C5ZLC1_9BACT</name>
<dbReference type="EMBL" id="SJPN01000029">
    <property type="protein sequence ID" value="TWT87990.1"/>
    <property type="molecule type" value="Genomic_DNA"/>
</dbReference>
<protein>
    <submittedName>
        <fullName evidence="1">Uncharacterized protein</fullName>
    </submittedName>
</protein>
<dbReference type="Proteomes" id="UP000320176">
    <property type="component" value="Unassembled WGS sequence"/>
</dbReference>
<organism evidence="1 2">
    <name type="scientific">Stieleria varia</name>
    <dbReference type="NCBI Taxonomy" id="2528005"/>
    <lineage>
        <taxon>Bacteria</taxon>
        <taxon>Pseudomonadati</taxon>
        <taxon>Planctomycetota</taxon>
        <taxon>Planctomycetia</taxon>
        <taxon>Pirellulales</taxon>
        <taxon>Pirellulaceae</taxon>
        <taxon>Stieleria</taxon>
    </lineage>
</organism>
<dbReference type="AlphaFoldDB" id="A0A5C5ZLC1"/>
<proteinExistence type="predicted"/>
<sequence>MSRFGVSHGSRDTTVANAGLSKIWLDMQLQLTGFVPQLEDTPKALLLNAFGVVGEKLRMPIPVQPQPFDSPARSASE</sequence>